<accession>A0ABP9J7I2</accession>
<feature type="compositionally biased region" description="Basic and acidic residues" evidence="1">
    <location>
        <begin position="1"/>
        <end position="23"/>
    </location>
</feature>
<evidence type="ECO:0000313" key="3">
    <source>
        <dbReference type="Proteomes" id="UP001501759"/>
    </source>
</evidence>
<feature type="region of interest" description="Disordered" evidence="1">
    <location>
        <begin position="64"/>
        <end position="131"/>
    </location>
</feature>
<feature type="compositionally biased region" description="Polar residues" evidence="1">
    <location>
        <begin position="80"/>
        <end position="95"/>
    </location>
</feature>
<gene>
    <name evidence="2" type="ORF">GCM10023335_55600</name>
</gene>
<reference evidence="3" key="1">
    <citation type="journal article" date="2019" name="Int. J. Syst. Evol. Microbiol.">
        <title>The Global Catalogue of Microorganisms (GCM) 10K type strain sequencing project: providing services to taxonomists for standard genome sequencing and annotation.</title>
        <authorList>
            <consortium name="The Broad Institute Genomics Platform"/>
            <consortium name="The Broad Institute Genome Sequencing Center for Infectious Disease"/>
            <person name="Wu L."/>
            <person name="Ma J."/>
        </authorList>
    </citation>
    <scope>NUCLEOTIDE SEQUENCE [LARGE SCALE GENOMIC DNA]</scope>
    <source>
        <strain evidence="3">JCM 18409</strain>
    </source>
</reference>
<keyword evidence="3" id="KW-1185">Reference proteome</keyword>
<sequence length="131" mass="13974">MCQHIKEPDEPAGNRHTNRRQEDTIATARIAQTVRNGPLPVGSAVITTRWHRGVCRVVGLGSQKAIAKTSPEDVIATARSGRSSMTPSGDLSSAGSPPACLHTRMDVPSDPRPGPPGSSRPPKTPRRNTRP</sequence>
<organism evidence="2 3">
    <name type="scientific">Streptomyces siamensis</name>
    <dbReference type="NCBI Taxonomy" id="1274986"/>
    <lineage>
        <taxon>Bacteria</taxon>
        <taxon>Bacillati</taxon>
        <taxon>Actinomycetota</taxon>
        <taxon>Actinomycetes</taxon>
        <taxon>Kitasatosporales</taxon>
        <taxon>Streptomycetaceae</taxon>
        <taxon>Streptomyces</taxon>
    </lineage>
</organism>
<dbReference type="EMBL" id="BAABKB010000023">
    <property type="protein sequence ID" value="GAA5023109.1"/>
    <property type="molecule type" value="Genomic_DNA"/>
</dbReference>
<name>A0ABP9J7I2_9ACTN</name>
<feature type="compositionally biased region" description="Pro residues" evidence="1">
    <location>
        <begin position="110"/>
        <end position="119"/>
    </location>
</feature>
<comment type="caution">
    <text evidence="2">The sequence shown here is derived from an EMBL/GenBank/DDBJ whole genome shotgun (WGS) entry which is preliminary data.</text>
</comment>
<evidence type="ECO:0000256" key="1">
    <source>
        <dbReference type="SAM" id="MobiDB-lite"/>
    </source>
</evidence>
<protein>
    <submittedName>
        <fullName evidence="2">Uncharacterized protein</fullName>
    </submittedName>
</protein>
<feature type="region of interest" description="Disordered" evidence="1">
    <location>
        <begin position="1"/>
        <end position="24"/>
    </location>
</feature>
<dbReference type="Proteomes" id="UP001501759">
    <property type="component" value="Unassembled WGS sequence"/>
</dbReference>
<proteinExistence type="predicted"/>
<evidence type="ECO:0000313" key="2">
    <source>
        <dbReference type="EMBL" id="GAA5023109.1"/>
    </source>
</evidence>